<feature type="transmembrane region" description="Helical" evidence="1">
    <location>
        <begin position="12"/>
        <end position="28"/>
    </location>
</feature>
<keyword evidence="1" id="KW-1133">Transmembrane helix</keyword>
<evidence type="ECO:0000256" key="1">
    <source>
        <dbReference type="SAM" id="Phobius"/>
    </source>
</evidence>
<accession>A0A0A9H2K6</accession>
<proteinExistence type="predicted"/>
<keyword evidence="1" id="KW-0812">Transmembrane</keyword>
<protein>
    <submittedName>
        <fullName evidence="2">Uncharacterized protein</fullName>
    </submittedName>
</protein>
<name>A0A0A9H2K6_ARUDO</name>
<keyword evidence="1" id="KW-0472">Membrane</keyword>
<evidence type="ECO:0000313" key="2">
    <source>
        <dbReference type="EMBL" id="JAE29061.1"/>
    </source>
</evidence>
<dbReference type="AlphaFoldDB" id="A0A0A9H2K6"/>
<reference evidence="2" key="1">
    <citation type="submission" date="2014-09" db="EMBL/GenBank/DDBJ databases">
        <authorList>
            <person name="Magalhaes I.L.F."/>
            <person name="Oliveira U."/>
            <person name="Santos F.R."/>
            <person name="Vidigal T.H.D.A."/>
            <person name="Brescovit A.D."/>
            <person name="Santos A.J."/>
        </authorList>
    </citation>
    <scope>NUCLEOTIDE SEQUENCE</scope>
    <source>
        <tissue evidence="2">Shoot tissue taken approximately 20 cm above the soil surface</tissue>
    </source>
</reference>
<sequence length="54" mass="6378">MKPDQRRLGWLVRNNVLMYCACVPAYVFRSDNKRSKMKCKAFRICYASVAFPPF</sequence>
<dbReference type="EMBL" id="GBRH01168835">
    <property type="protein sequence ID" value="JAE29061.1"/>
    <property type="molecule type" value="Transcribed_RNA"/>
</dbReference>
<reference evidence="2" key="2">
    <citation type="journal article" date="2015" name="Data Brief">
        <title>Shoot transcriptome of the giant reed, Arundo donax.</title>
        <authorList>
            <person name="Barrero R.A."/>
            <person name="Guerrero F.D."/>
            <person name="Moolhuijzen P."/>
            <person name="Goolsby J.A."/>
            <person name="Tidwell J."/>
            <person name="Bellgard S.E."/>
            <person name="Bellgard M.I."/>
        </authorList>
    </citation>
    <scope>NUCLEOTIDE SEQUENCE</scope>
    <source>
        <tissue evidence="2">Shoot tissue taken approximately 20 cm above the soil surface</tissue>
    </source>
</reference>
<organism evidence="2">
    <name type="scientific">Arundo donax</name>
    <name type="common">Giant reed</name>
    <name type="synonym">Donax arundinaceus</name>
    <dbReference type="NCBI Taxonomy" id="35708"/>
    <lineage>
        <taxon>Eukaryota</taxon>
        <taxon>Viridiplantae</taxon>
        <taxon>Streptophyta</taxon>
        <taxon>Embryophyta</taxon>
        <taxon>Tracheophyta</taxon>
        <taxon>Spermatophyta</taxon>
        <taxon>Magnoliopsida</taxon>
        <taxon>Liliopsida</taxon>
        <taxon>Poales</taxon>
        <taxon>Poaceae</taxon>
        <taxon>PACMAD clade</taxon>
        <taxon>Arundinoideae</taxon>
        <taxon>Arundineae</taxon>
        <taxon>Arundo</taxon>
    </lineage>
</organism>